<gene>
    <name evidence="1" type="ordered locus">Igni_0214</name>
</gene>
<name>A8A8Z6_IGNH4</name>
<dbReference type="GeneID" id="5562109"/>
<organism evidence="1 2">
    <name type="scientific">Ignicoccus hospitalis (strain KIN4/I / DSM 18386 / JCM 14125)</name>
    <dbReference type="NCBI Taxonomy" id="453591"/>
    <lineage>
        <taxon>Archaea</taxon>
        <taxon>Thermoproteota</taxon>
        <taxon>Thermoprotei</taxon>
        <taxon>Desulfurococcales</taxon>
        <taxon>Desulfurococcaceae</taxon>
        <taxon>Ignicoccus</taxon>
    </lineage>
</organism>
<reference evidence="1 2" key="1">
    <citation type="journal article" date="2008" name="Genome Biol.">
        <title>A genomic analysis of the archaeal system Ignicoccus hospitalis-Nanoarchaeum equitans.</title>
        <authorList>
            <person name="Podar M."/>
            <person name="Anderson I."/>
            <person name="Makarova K.S."/>
            <person name="Elkins J.G."/>
            <person name="Ivanova N."/>
            <person name="Wall M.A."/>
            <person name="Lykidis A."/>
            <person name="Mavromatis K."/>
            <person name="Sun H."/>
            <person name="Hudson M.E."/>
            <person name="Chen W."/>
            <person name="Deciu C."/>
            <person name="Hutchison D."/>
            <person name="Eads J.R."/>
            <person name="Anderson A."/>
            <person name="Fernandes F."/>
            <person name="Szeto E."/>
            <person name="Lapidus A."/>
            <person name="Kyrpides N.C."/>
            <person name="Saier M.H.Jr."/>
            <person name="Richardson P.M."/>
            <person name="Rachel R."/>
            <person name="Huber H."/>
            <person name="Eisen J.A."/>
            <person name="Koonin E.V."/>
            <person name="Keller M."/>
            <person name="Stetter K.O."/>
        </authorList>
    </citation>
    <scope>NUCLEOTIDE SEQUENCE [LARGE SCALE GENOMIC DNA]</scope>
    <source>
        <strain evidence="2">KIN4/I / DSM 18386 / JCM 14125</strain>
    </source>
</reference>
<evidence type="ECO:0000313" key="1">
    <source>
        <dbReference type="EMBL" id="ABU81398.1"/>
    </source>
</evidence>
<sequence>MKRLRFRFTKAKWNINALKDVLGSIAESFPESEVLIFRSGRNMPILDINVYVDEEQVSDEKIKEAEKKIFSVLTDYNISHVVFRGIKIFEVSREGEEGGSEE</sequence>
<dbReference type="OrthoDB" id="382076at2157"/>
<evidence type="ECO:0000313" key="2">
    <source>
        <dbReference type="Proteomes" id="UP000000262"/>
    </source>
</evidence>
<keyword evidence="2" id="KW-1185">Reference proteome</keyword>
<dbReference type="Proteomes" id="UP000000262">
    <property type="component" value="Chromosome"/>
</dbReference>
<accession>A8A8Z6</accession>
<dbReference type="AlphaFoldDB" id="A8A8Z6"/>
<dbReference type="KEGG" id="iho:Igni_0214"/>
<dbReference type="EMBL" id="CP000816">
    <property type="protein sequence ID" value="ABU81398.1"/>
    <property type="molecule type" value="Genomic_DNA"/>
</dbReference>
<dbReference type="STRING" id="453591.Igni_0214"/>
<dbReference type="HOGENOM" id="CLU_2271010_0_0_2"/>
<dbReference type="RefSeq" id="WP_011998250.1">
    <property type="nucleotide sequence ID" value="NC_009776.1"/>
</dbReference>
<protein>
    <submittedName>
        <fullName evidence="1">Uncharacterized protein</fullName>
    </submittedName>
</protein>
<proteinExistence type="predicted"/>